<name>A0ABR3VED2_HUMIN</name>
<feature type="compositionally biased region" description="Polar residues" evidence="1">
    <location>
        <begin position="766"/>
        <end position="775"/>
    </location>
</feature>
<feature type="region of interest" description="Disordered" evidence="1">
    <location>
        <begin position="537"/>
        <end position="557"/>
    </location>
</feature>
<evidence type="ECO:0000313" key="3">
    <source>
        <dbReference type="Proteomes" id="UP001583172"/>
    </source>
</evidence>
<protein>
    <submittedName>
        <fullName evidence="2">Uncharacterized protein</fullName>
    </submittedName>
</protein>
<feature type="region of interest" description="Disordered" evidence="1">
    <location>
        <begin position="1"/>
        <end position="28"/>
    </location>
</feature>
<feature type="region of interest" description="Disordered" evidence="1">
    <location>
        <begin position="1134"/>
        <end position="1172"/>
    </location>
</feature>
<feature type="compositionally biased region" description="Polar residues" evidence="1">
    <location>
        <begin position="1044"/>
        <end position="1071"/>
    </location>
</feature>
<feature type="compositionally biased region" description="Low complexity" evidence="1">
    <location>
        <begin position="1101"/>
        <end position="1112"/>
    </location>
</feature>
<organism evidence="2 3">
    <name type="scientific">Humicola insolens</name>
    <name type="common">Soft-rot fungus</name>
    <dbReference type="NCBI Taxonomy" id="85995"/>
    <lineage>
        <taxon>Eukaryota</taxon>
        <taxon>Fungi</taxon>
        <taxon>Dikarya</taxon>
        <taxon>Ascomycota</taxon>
        <taxon>Pezizomycotina</taxon>
        <taxon>Sordariomycetes</taxon>
        <taxon>Sordariomycetidae</taxon>
        <taxon>Sordariales</taxon>
        <taxon>Chaetomiaceae</taxon>
        <taxon>Mycothermus</taxon>
    </lineage>
</organism>
<sequence>MSFVAEKIAGKVAAANEQPAPTNEEHNTVMNTNNATADEDVDSLFGDISDLVTDDAIEEGESSVAVAATPAGPSAGPSSAGTITPVPTTKEANPAALLTLPSLPAAAAGPATSANVAKSAAVVPSSPPPPPSPLNLINVPLSGPPGPDRHLGVRSNPVPAKPATPLADALRAAFWEWQEKDKRALAKYQEAYKAWYKVKVAIEKKEKGKGSGAVPESAVKTLEKKRAAAVAAQVAWAEQNKVFAEWKAANPGVELIEANAVADTGRVQVAAREKKERADLVDELGGYTQSHNNSQLRAHDEMLRLTAESRAREMWRQRVEMLAKVEAMITGQQRLIEDARRQAEMEQQNRLATIAAEEEGRKKALEEARKKAELEAALEAQEEERKKAEEHARRKAKAEARKKAKAEEERKKAEEAKKIAEARKEELAKANNEVEAHPNYFAAASREYKQTFGLDNDSENVGQLEQQLLEALQNDGHQPQQQTLIAAQNDGDPMDIDGPSYMGVGLPQQNATHQGDSHDDIRRINQVGFPIVSFDGQNDTAVPQPSSNAPPQQLAQGASESAMRLQQFMSEAREEIAANPPQNAQPVMMPQGPALSEEGISRFNFPMMTLAEANHPGAQPSAIPGIIPSQPGTTNQAPATQPGNVAPPAENARPIKKPRSRKKKATKATGTPSDQAMSSPATQSTPPQFPVPTQGFAQGTTADPFTSSPASQGSPTSNSGQAMFIGGGAPATNQSHGFAVPQVPQGGHPNNYGQPIFGHILPGTAQAQGFETPTPHQRAAGPNSAFPATGSSGKSPTDKLTGLFLPKTQSPAGPSTGQCDFPSLPPSTNASGSKSHKRKASTPAAGTQKPAKRRQSTTQRRQSIAQQPVGQQGIVAEGNANDDCVITAVVPRAGPAGKTPPQVPVDPALHFNISPPSEGRPVIATAIKAGAMEAINHLLEQGRKDGTMLGLTLFEGPGFDYSKDVQTESLVGSVIDKVLNDSKPVDNRQAYNSGAFQLLRKVLEEATEQSTVFGHSFLVDELNKEDKANAKRAMSEVYRKVSNKYTSPSRSDVENTGTISSTIQAQQTPTTMPDIPAPPRKKPSGARKNSSATKASGVQSPANTTTAATPVAQSVPSDAANSQLDPRFSALMASNSNELPSLDQTMASSTPTGRRRKSKTQQAMSTTPATQPVMNANRWVRPAYQLPPQPLQPVGTTTAPAAGGTTMNVQQQVVSATASPDPNAPGQNQVDIHAVFVISRQDAFANNPKQMLPSGSMNSTPEQLQSQNNGPDNSQLGSGPGAAKGNKKAATKNKPPAARKSTKASTTGNQASGSQERDMRVGGVPWRGPPETGVNVSLSGRGGPVTLSAKKEGNPPMKIGYHFEDKCFHLYTVDPDGALRWGGALVIDEELNPGAALYRVHRDHFLEEVAREFGLDEDQIPKAFVLKLWESVDWNIQALREFAQAAHDYPQE</sequence>
<feature type="compositionally biased region" description="Polar residues" evidence="1">
    <location>
        <begin position="1160"/>
        <end position="1172"/>
    </location>
</feature>
<dbReference type="PANTHER" id="PTHR12239:SF41">
    <property type="entry name" value="MEMBRANE ASSOCIATED PROTEIN, PUTATIVE-RELATED"/>
    <property type="match status" value="1"/>
</dbReference>
<feature type="compositionally biased region" description="Polar residues" evidence="1">
    <location>
        <begin position="807"/>
        <end position="818"/>
    </location>
</feature>
<feature type="compositionally biased region" description="Polar residues" evidence="1">
    <location>
        <begin position="673"/>
        <end position="686"/>
    </location>
</feature>
<feature type="region of interest" description="Disordered" evidence="1">
    <location>
        <begin position="1044"/>
        <end position="1122"/>
    </location>
</feature>
<feature type="compositionally biased region" description="Polar residues" evidence="1">
    <location>
        <begin position="695"/>
        <end position="721"/>
    </location>
</feature>
<feature type="region of interest" description="Disordered" evidence="1">
    <location>
        <begin position="382"/>
        <end position="412"/>
    </location>
</feature>
<proteinExistence type="predicted"/>
<gene>
    <name evidence="2" type="ORF">VTJ49DRAFT_1194</name>
</gene>
<accession>A0ABR3VED2</accession>
<evidence type="ECO:0000256" key="1">
    <source>
        <dbReference type="SAM" id="MobiDB-lite"/>
    </source>
</evidence>
<dbReference type="EMBL" id="JAZGSY010000141">
    <property type="protein sequence ID" value="KAL1839771.1"/>
    <property type="molecule type" value="Genomic_DNA"/>
</dbReference>
<dbReference type="InterPro" id="IPR052293">
    <property type="entry name" value="SRRP"/>
</dbReference>
<feature type="compositionally biased region" description="Polar residues" evidence="1">
    <location>
        <begin position="630"/>
        <end position="643"/>
    </location>
</feature>
<feature type="region of interest" description="Disordered" evidence="1">
    <location>
        <begin position="766"/>
        <end position="872"/>
    </location>
</feature>
<feature type="compositionally biased region" description="Polar residues" evidence="1">
    <location>
        <begin position="1247"/>
        <end position="1277"/>
    </location>
</feature>
<reference evidence="2 3" key="1">
    <citation type="journal article" date="2024" name="Commun. Biol.">
        <title>Comparative genomic analysis of thermophilic fungi reveals convergent evolutionary adaptations and gene losses.</title>
        <authorList>
            <person name="Steindorff A.S."/>
            <person name="Aguilar-Pontes M.V."/>
            <person name="Robinson A.J."/>
            <person name="Andreopoulos B."/>
            <person name="LaButti K."/>
            <person name="Kuo A."/>
            <person name="Mondo S."/>
            <person name="Riley R."/>
            <person name="Otillar R."/>
            <person name="Haridas S."/>
            <person name="Lipzen A."/>
            <person name="Grimwood J."/>
            <person name="Schmutz J."/>
            <person name="Clum A."/>
            <person name="Reid I.D."/>
            <person name="Moisan M.C."/>
            <person name="Butler G."/>
            <person name="Nguyen T.T.M."/>
            <person name="Dewar K."/>
            <person name="Conant G."/>
            <person name="Drula E."/>
            <person name="Henrissat B."/>
            <person name="Hansel C."/>
            <person name="Singer S."/>
            <person name="Hutchinson M.I."/>
            <person name="de Vries R.P."/>
            <person name="Natvig D.O."/>
            <person name="Powell A.J."/>
            <person name="Tsang A."/>
            <person name="Grigoriev I.V."/>
        </authorList>
    </citation>
    <scope>NUCLEOTIDE SEQUENCE [LARGE SCALE GENOMIC DNA]</scope>
    <source>
        <strain evidence="2 3">CBS 620.91</strain>
    </source>
</reference>
<feature type="compositionally biased region" description="Polar residues" evidence="1">
    <location>
        <begin position="1087"/>
        <end position="1100"/>
    </location>
</feature>
<dbReference type="Proteomes" id="UP001583172">
    <property type="component" value="Unassembled WGS sequence"/>
</dbReference>
<comment type="caution">
    <text evidence="2">The sequence shown here is derived from an EMBL/GenBank/DDBJ whole genome shotgun (WGS) entry which is preliminary data.</text>
</comment>
<feature type="compositionally biased region" description="Polar residues" evidence="1">
    <location>
        <begin position="1303"/>
        <end position="1314"/>
    </location>
</feature>
<evidence type="ECO:0000313" key="2">
    <source>
        <dbReference type="EMBL" id="KAL1839771.1"/>
    </source>
</evidence>
<feature type="compositionally biased region" description="Polar residues" evidence="1">
    <location>
        <begin position="1134"/>
        <end position="1152"/>
    </location>
</feature>
<feature type="compositionally biased region" description="Basic residues" evidence="1">
    <location>
        <begin position="654"/>
        <end position="666"/>
    </location>
</feature>
<feature type="compositionally biased region" description="Basic and acidic residues" evidence="1">
    <location>
        <begin position="383"/>
        <end position="412"/>
    </location>
</feature>
<feature type="region of interest" description="Disordered" evidence="1">
    <location>
        <begin position="1247"/>
        <end position="1351"/>
    </location>
</feature>
<keyword evidence="3" id="KW-1185">Reference proteome</keyword>
<dbReference type="PANTHER" id="PTHR12239">
    <property type="entry name" value="PROTEIN CBG20215-RELATED"/>
    <property type="match status" value="1"/>
</dbReference>
<feature type="region of interest" description="Disordered" evidence="1">
    <location>
        <begin position="614"/>
        <end position="737"/>
    </location>
</feature>